<feature type="non-terminal residue" evidence="1">
    <location>
        <position position="2096"/>
    </location>
</feature>
<proteinExistence type="predicted"/>
<gene>
    <name evidence="1" type="ORF">L3Q82_025146</name>
</gene>
<comment type="caution">
    <text evidence="1">The sequence shown here is derived from an EMBL/GenBank/DDBJ whole genome shotgun (WGS) entry which is preliminary data.</text>
</comment>
<reference evidence="1" key="1">
    <citation type="submission" date="2022-04" db="EMBL/GenBank/DDBJ databases">
        <title>Jade perch genome.</title>
        <authorList>
            <person name="Chao B."/>
        </authorList>
    </citation>
    <scope>NUCLEOTIDE SEQUENCE</scope>
    <source>
        <strain evidence="1">CB-2022</strain>
    </source>
</reference>
<sequence>AFHVLLSFFLSQVEVYSVTVDCTVTSRFAHTVMTSKALNKANTSKEIFFEVELPKTAFIVNFSMEIEGQVYVGEVKEKEKAKKQYEKAVSSGQTAGLVKASGRKMEKFSVSVNIAAQSNVTFILTYEELLQRKLGQYEILTRVKPKQPVQEFQIVTNIYEPQGISYLDTHASFLTNDLLPLVEKTVTDKKVHISFSPTMEQQRKCPGCDETLIDGDFVIKYDVNRAKGLGDIQIVNGYFVHFFAPPDLPRVPKNVVFVIDRSGSMSGRKLEQTKEAMLAILEDLHEEDHFGLVHFGHDVTSWKDSLTKATKEYVTEAIVYVKQIQISGSTNINDAVLRGVNMLVKDRQEKRLLERSVDMVILLTDGNPDGGRGSLPQIQNNVRSAMGGNMSLFCLGFGNDVDYSFLDVMSKQNKGLARRIFEGSDATLQLQGFYEEVSSPLLSEVDLRYPDNAVDFLTTNHFDQLFNGSEIVVAGRLIDNDLDNFLVEVFGQGFEDDFKVQGEARATDWDVIYPDEKYVFGDFTERLWAYLTIQQLLDKSKSGPTDEKENATAKALEMSLHYSFVTPLTSMVVTKPETEDGTDSPLIADKLTEVDGDPHFMIELPDRDDALCFNINDRPGTIFNLVRDPKSGILVNGQIIGDKMIPPDGKINTYFWRFGIVHQTLGLRLEVSTQDISVFQDSKRVKLLWSDSASLKGPNVDLLLTKDRSLTVTLKDSVKFVILLHKVWKKHPYHQDYLGFYTLDSHLLSPSVHGLLGQFYHGIDYEVTDLRPGKDPEKPDATMYVKGQELNVTRGWQRDFRRDEKKGENVPCWFIHTMPGERLFCCMPEVWRVMLLWVCVLICLPAQAQGALVVSRRDVLTQVSLHLISHQSVHFYKCLHLQLKINFPLYPSLQMPEVHSVTVDCTVTSRFAHTVMTSKALNKANTSQKVFFEVELPKTAFIVNFSMEIEGQVYVGEVKEKEKAKKEYEKAVSSGQTAGLVKASGRKMEKFSVSVNIAAQSNVTFILTYEELLQRKLGQYEILVRVEPKQPVQEFKTDSGKHLYEPQGIAFVEATATFLTNELLSLVEKTVTDTKAHISFSPTLEQQRKCPGCEGTIVDGDFIIKYDVKREKDLGDIQVVNGYFVHFFSPPDLARIPKNVVFVIDRSGSMSGKKMEQTRAALEAILKDLHKEDHLALILFDDKIITWRDSLTKATEENVSEAIAYVRKIREDGTTNINDAVLRAVNMLVKERNDKTLPERSTDMIILLTDGMPNHGESNLQKIQNNVRSAMGGNMSLFCLGFGNDVDYSFLDVMCKQNKGLARRIFEGSDATLQLQGFYEEVSSPVLLEVDLRYPDNSVEVLTKNHYSQLFNGSEIVVAGRLSDDTTDNFLVEVFAQGPEEDFRVQGKANLVNFDVLYPDQEYIFGDFSERLWAYLTIQQLLEKSNIGTQQEKDNATAKALDMSLRYKFVTPLTSMVVTKPETEDSTDGPLIADKLTEGENKCKWTRSINQEVISSFCKSTSDRGQRDKGSNIIVISRLFDYSIFFLSACAVDGDPHFMIELPKRDDALCFNINDRPGTIFNLVRDPKSGFVVNGLTIGKKKKDGNINTYFGCFGIIHQKLGVMLEVSTQHISVLHNGKHVKLLWSDTTSIKGTERVSQDSPTTSRDLRYSGRISSTPGALPLRSLRTTSVTSAWVMDEVHLRVPSLRFLIGRQVGGIEEILEVFLPQSDNVPSRGQQLPTRTVNSVGRVLLLPPSEAPDGLPESLRGRPIVLLHGLIRTPPRPEFLPPGPSGLRLAWPAGTCQLCQESHRPTWSDSFFSLTASLTSGVHHWNNGVPSRSTIKYPSQGLQEGRVLCTAVRPVGTNNSKRPIPNPKAQGSDPLVHRGELQHMAAELGSYKQAHTSSPPLTLGNSRVVEGPAPLKELGSRAQAMRGGIGSSRPPTTTATQTTLHRPLMDLPVDGEPTGRRGPRCCHFGLSLAGIPWAKTRPPAIGHDDGVSISSMDLKLTKNCSLTVTLRCSIKFTIIRHTKVWKRRHEHQDYLGFYTLDDHHLSASVHGLLGQFYHGVEFEVADLHQSELQENLDATLYVKGQTLNVTRHWQKDFSRQVKEGESIPC</sequence>
<evidence type="ECO:0000313" key="1">
    <source>
        <dbReference type="EMBL" id="KAI3370368.1"/>
    </source>
</evidence>
<evidence type="ECO:0000313" key="2">
    <source>
        <dbReference type="Proteomes" id="UP000831701"/>
    </source>
</evidence>
<organism evidence="1 2">
    <name type="scientific">Scortum barcoo</name>
    <name type="common">barcoo grunter</name>
    <dbReference type="NCBI Taxonomy" id="214431"/>
    <lineage>
        <taxon>Eukaryota</taxon>
        <taxon>Metazoa</taxon>
        <taxon>Chordata</taxon>
        <taxon>Craniata</taxon>
        <taxon>Vertebrata</taxon>
        <taxon>Euteleostomi</taxon>
        <taxon>Actinopterygii</taxon>
        <taxon>Neopterygii</taxon>
        <taxon>Teleostei</taxon>
        <taxon>Neoteleostei</taxon>
        <taxon>Acanthomorphata</taxon>
        <taxon>Eupercaria</taxon>
        <taxon>Centrarchiformes</taxon>
        <taxon>Terapontoidei</taxon>
        <taxon>Terapontidae</taxon>
        <taxon>Scortum</taxon>
    </lineage>
</organism>
<dbReference type="EMBL" id="CM041537">
    <property type="protein sequence ID" value="KAI3370368.1"/>
    <property type="molecule type" value="Genomic_DNA"/>
</dbReference>
<name>A0ACB8WRB0_9TELE</name>
<accession>A0ACB8WRB0</accession>
<feature type="non-terminal residue" evidence="1">
    <location>
        <position position="1"/>
    </location>
</feature>
<keyword evidence="2" id="KW-1185">Reference proteome</keyword>
<dbReference type="Proteomes" id="UP000831701">
    <property type="component" value="Chromosome 7"/>
</dbReference>
<protein>
    <submittedName>
        <fullName evidence="1">Uncharacterized protein</fullName>
    </submittedName>
</protein>